<sequence>MGWDYLPDTEALEALYGTPSLAATIKVADHLTPEYRAWVEAARFCALATSGPEGLDCSPRGDDGPVLTVLDPRHIALPDRRGNNRIDSLRNIQRDGRVALMCLYPGSGTVIRINGQARITADADALARFEMRGALPRSLVVIAVEEVYFQCARAVMRAGLWSGAEAPLTDLPSVGQLLDSMSKGEIVGADYDAAWPARAEKNMW</sequence>
<evidence type="ECO:0000313" key="2">
    <source>
        <dbReference type="EMBL" id="MXU64172.1"/>
    </source>
</evidence>
<dbReference type="InterPro" id="IPR012349">
    <property type="entry name" value="Split_barrel_FMN-bd"/>
</dbReference>
<evidence type="ECO:0000259" key="1">
    <source>
        <dbReference type="Pfam" id="PF01243"/>
    </source>
</evidence>
<dbReference type="Gene3D" id="2.30.110.10">
    <property type="entry name" value="Electron Transport, Fmn-binding Protein, Chain A"/>
    <property type="match status" value="1"/>
</dbReference>
<dbReference type="EMBL" id="WUWG01000001">
    <property type="protein sequence ID" value="MXU64172.1"/>
    <property type="molecule type" value="Genomic_DNA"/>
</dbReference>
<name>A0A6B0TSJ0_9RHOB</name>
<feature type="domain" description="Pyridoxamine 5'-phosphate oxidase N-terminal" evidence="1">
    <location>
        <begin position="31"/>
        <end position="151"/>
    </location>
</feature>
<proteinExistence type="predicted"/>
<dbReference type="InterPro" id="IPR024029">
    <property type="entry name" value="Pyridox_Oxase_FMN-dep"/>
</dbReference>
<gene>
    <name evidence="2" type="ORF">GSH16_01835</name>
</gene>
<dbReference type="PANTHER" id="PTHR42815:SF2">
    <property type="entry name" value="FAD-BINDING, PUTATIVE (AFU_ORTHOLOGUE AFUA_6G07600)-RELATED"/>
    <property type="match status" value="1"/>
</dbReference>
<dbReference type="Proteomes" id="UP000436016">
    <property type="component" value="Unassembled WGS sequence"/>
</dbReference>
<protein>
    <submittedName>
        <fullName evidence="2">Pyridoxamine 5'-phosphate oxidase family protein</fullName>
    </submittedName>
</protein>
<reference evidence="2 3" key="1">
    <citation type="submission" date="2019-12" db="EMBL/GenBank/DDBJ databases">
        <title>Strain KN286 was isolated from seawater, which was collected from Caroline Seamount in the tropical western Pacific.</title>
        <authorList>
            <person name="Wang Q."/>
        </authorList>
    </citation>
    <scope>NUCLEOTIDE SEQUENCE [LARGE SCALE GENOMIC DNA]</scope>
    <source>
        <strain evidence="2 3">KN286</strain>
    </source>
</reference>
<dbReference type="NCBIfam" id="TIGR04025">
    <property type="entry name" value="PPOX_FMN_DR2398"/>
    <property type="match status" value="1"/>
</dbReference>
<comment type="caution">
    <text evidence="2">The sequence shown here is derived from an EMBL/GenBank/DDBJ whole genome shotgun (WGS) entry which is preliminary data.</text>
</comment>
<keyword evidence="3" id="KW-1185">Reference proteome</keyword>
<dbReference type="AlphaFoldDB" id="A0A6B0TSJ0"/>
<dbReference type="Pfam" id="PF01243">
    <property type="entry name" value="PNPOx_N"/>
    <property type="match status" value="1"/>
</dbReference>
<organism evidence="2 3">
    <name type="scientific">Oceanomicrobium pacificus</name>
    <dbReference type="NCBI Taxonomy" id="2692916"/>
    <lineage>
        <taxon>Bacteria</taxon>
        <taxon>Pseudomonadati</taxon>
        <taxon>Pseudomonadota</taxon>
        <taxon>Alphaproteobacteria</taxon>
        <taxon>Rhodobacterales</taxon>
        <taxon>Paracoccaceae</taxon>
        <taxon>Oceanomicrobium</taxon>
    </lineage>
</organism>
<dbReference type="PANTHER" id="PTHR42815">
    <property type="entry name" value="FAD-BINDING, PUTATIVE (AFU_ORTHOLOGUE AFUA_6G07600)-RELATED"/>
    <property type="match status" value="1"/>
</dbReference>
<dbReference type="InterPro" id="IPR011576">
    <property type="entry name" value="Pyridox_Oxase_N"/>
</dbReference>
<evidence type="ECO:0000313" key="3">
    <source>
        <dbReference type="Proteomes" id="UP000436016"/>
    </source>
</evidence>
<accession>A0A6B0TSJ0</accession>
<dbReference type="SUPFAM" id="SSF50475">
    <property type="entry name" value="FMN-binding split barrel"/>
    <property type="match status" value="1"/>
</dbReference>